<reference evidence="3" key="1">
    <citation type="journal article" date="2022" name="Int. J. Mol. Sci.">
        <title>Draft Genome of Tanacetum Coccineum: Genomic Comparison of Closely Related Tanacetum-Family Plants.</title>
        <authorList>
            <person name="Yamashiro T."/>
            <person name="Shiraishi A."/>
            <person name="Nakayama K."/>
            <person name="Satake H."/>
        </authorList>
    </citation>
    <scope>NUCLEOTIDE SEQUENCE</scope>
</reference>
<feature type="region of interest" description="Disordered" evidence="1">
    <location>
        <begin position="310"/>
        <end position="345"/>
    </location>
</feature>
<evidence type="ECO:0000256" key="1">
    <source>
        <dbReference type="SAM" id="MobiDB-lite"/>
    </source>
</evidence>
<reference evidence="3" key="2">
    <citation type="submission" date="2022-01" db="EMBL/GenBank/DDBJ databases">
        <authorList>
            <person name="Yamashiro T."/>
            <person name="Shiraishi A."/>
            <person name="Satake H."/>
            <person name="Nakayama K."/>
        </authorList>
    </citation>
    <scope>NUCLEOTIDE SEQUENCE</scope>
</reference>
<protein>
    <submittedName>
        <fullName evidence="3">Zinc knuckle CX2CX4HX4C containing protein</fullName>
    </submittedName>
</protein>
<evidence type="ECO:0000313" key="4">
    <source>
        <dbReference type="Proteomes" id="UP001151760"/>
    </source>
</evidence>
<name>A0ABQ5GKF1_9ASTR</name>
<evidence type="ECO:0000259" key="2">
    <source>
        <dbReference type="Pfam" id="PF14111"/>
    </source>
</evidence>
<proteinExistence type="predicted"/>
<dbReference type="EMBL" id="BQNB010018552">
    <property type="protein sequence ID" value="GJT75664.1"/>
    <property type="molecule type" value="Genomic_DNA"/>
</dbReference>
<dbReference type="Proteomes" id="UP001151760">
    <property type="component" value="Unassembled WGS sequence"/>
</dbReference>
<accession>A0ABQ5GKF1</accession>
<dbReference type="InterPro" id="IPR025558">
    <property type="entry name" value="DUF4283"/>
</dbReference>
<keyword evidence="4" id="KW-1185">Reference proteome</keyword>
<feature type="domain" description="DUF4283" evidence="2">
    <location>
        <begin position="115"/>
        <end position="194"/>
    </location>
</feature>
<dbReference type="PANTHER" id="PTHR31286:SF99">
    <property type="entry name" value="DUF4283 DOMAIN-CONTAINING PROTEIN"/>
    <property type="match status" value="1"/>
</dbReference>
<sequence>MDNNLDTSSKEDSSSLLKSVKANALASKVLHIEGKILPRRYTTYQEPLKDAGSSKVSNPSVNEKVAGHSLDKPSFSSIVHEKPQKRTVKIKEMRNEVSVDGAAVALSIEAVETVNARFTNTLYGYFIGDRLAFPLVENYVNNTWAKYGLKRIQLHEEFFLFQFNTREGMESVLENGPWLVRRVPLILNEWTSNTILKKDEIKRVPVWVKMHHVPIVAYSEIGLSLISTQIGKPIMLDSYTSNMCLHSWGRSVYARALIEIAADVELVKSLVIAIPLGNKEGHTFPTIDIDDKCPKLPKVVPTDKAADDGFTEVKKKKAKAKQSSKTQLKGIRRNKPPLNSQYHRS</sequence>
<comment type="caution">
    <text evidence="3">The sequence shown here is derived from an EMBL/GenBank/DDBJ whole genome shotgun (WGS) entry which is preliminary data.</text>
</comment>
<gene>
    <name evidence="3" type="ORF">Tco_1042389</name>
</gene>
<organism evidence="3 4">
    <name type="scientific">Tanacetum coccineum</name>
    <dbReference type="NCBI Taxonomy" id="301880"/>
    <lineage>
        <taxon>Eukaryota</taxon>
        <taxon>Viridiplantae</taxon>
        <taxon>Streptophyta</taxon>
        <taxon>Embryophyta</taxon>
        <taxon>Tracheophyta</taxon>
        <taxon>Spermatophyta</taxon>
        <taxon>Magnoliopsida</taxon>
        <taxon>eudicotyledons</taxon>
        <taxon>Gunneridae</taxon>
        <taxon>Pentapetalae</taxon>
        <taxon>asterids</taxon>
        <taxon>campanulids</taxon>
        <taxon>Asterales</taxon>
        <taxon>Asteraceae</taxon>
        <taxon>Asteroideae</taxon>
        <taxon>Anthemideae</taxon>
        <taxon>Anthemidinae</taxon>
        <taxon>Tanacetum</taxon>
    </lineage>
</organism>
<evidence type="ECO:0000313" key="3">
    <source>
        <dbReference type="EMBL" id="GJT75664.1"/>
    </source>
</evidence>
<dbReference type="InterPro" id="IPR040256">
    <property type="entry name" value="At4g02000-like"/>
</dbReference>
<dbReference type="Pfam" id="PF14111">
    <property type="entry name" value="DUF4283"/>
    <property type="match status" value="1"/>
</dbReference>
<dbReference type="PANTHER" id="PTHR31286">
    <property type="entry name" value="GLYCINE-RICH CELL WALL STRUCTURAL PROTEIN 1.8-LIKE"/>
    <property type="match status" value="1"/>
</dbReference>